<protein>
    <recommendedName>
        <fullName evidence="5">FAD-dependent oxidoreductase 2 FAD-binding domain-containing protein</fullName>
    </recommendedName>
</protein>
<dbReference type="Proteomes" id="UP000184330">
    <property type="component" value="Unassembled WGS sequence"/>
</dbReference>
<keyword evidence="3" id="KW-0274">FAD</keyword>
<dbReference type="PANTHER" id="PTHR43400:SF7">
    <property type="entry name" value="FAD-DEPENDENT OXIDOREDUCTASE 2 FAD BINDING DOMAIN-CONTAINING PROTEIN"/>
    <property type="match status" value="1"/>
</dbReference>
<feature type="domain" description="FAD-dependent oxidoreductase 2 FAD-binding" evidence="5">
    <location>
        <begin position="56"/>
        <end position="125"/>
    </location>
</feature>
<gene>
    <name evidence="6" type="ORF">PAC_18822</name>
</gene>
<dbReference type="InterPro" id="IPR036188">
    <property type="entry name" value="FAD/NAD-bd_sf"/>
</dbReference>
<evidence type="ECO:0000259" key="5">
    <source>
        <dbReference type="Pfam" id="PF00890"/>
    </source>
</evidence>
<dbReference type="Pfam" id="PF00890">
    <property type="entry name" value="FAD_binding_2"/>
    <property type="match status" value="1"/>
</dbReference>
<sequence length="160" mass="16132">MAAELSIDCDVVVVGGCAGFSAAVSAAQSGAKKVKWDPAIRDGLSTQSKQSSLKVPKSNRALTIDEGPFMAVKVGCGVTFTFGGLEVDPNTAGVISNLTGRTVPGVFCAGEMVGALFYENYPGGSGLTSGAVFGRKAGIHAAEIVKTGAGQSKTSVSSRL</sequence>
<keyword evidence="4" id="KW-0560">Oxidoreductase</keyword>
<comment type="cofactor">
    <cofactor evidence="1">
        <name>FAD</name>
        <dbReference type="ChEBI" id="CHEBI:57692"/>
    </cofactor>
</comment>
<dbReference type="SUPFAM" id="SSF51905">
    <property type="entry name" value="FAD/NAD(P)-binding domain"/>
    <property type="match status" value="1"/>
</dbReference>
<dbReference type="Gene3D" id="3.50.50.60">
    <property type="entry name" value="FAD/NAD(P)-binding domain"/>
    <property type="match status" value="1"/>
</dbReference>
<dbReference type="InterPro" id="IPR050315">
    <property type="entry name" value="FAD-oxidoreductase_2"/>
</dbReference>
<keyword evidence="7" id="KW-1185">Reference proteome</keyword>
<dbReference type="EMBL" id="FJOG01000062">
    <property type="protein sequence ID" value="CZR68921.1"/>
    <property type="molecule type" value="Genomic_DNA"/>
</dbReference>
<dbReference type="InterPro" id="IPR003953">
    <property type="entry name" value="FAD-dep_OxRdtase_2_FAD-bd"/>
</dbReference>
<evidence type="ECO:0000256" key="2">
    <source>
        <dbReference type="ARBA" id="ARBA00022630"/>
    </source>
</evidence>
<dbReference type="STRING" id="576137.A0A1L7XV61"/>
<keyword evidence="2" id="KW-0285">Flavoprotein</keyword>
<evidence type="ECO:0000313" key="6">
    <source>
        <dbReference type="EMBL" id="CZR68921.1"/>
    </source>
</evidence>
<evidence type="ECO:0000313" key="7">
    <source>
        <dbReference type="Proteomes" id="UP000184330"/>
    </source>
</evidence>
<dbReference type="AlphaFoldDB" id="A0A1L7XV61"/>
<organism evidence="6 7">
    <name type="scientific">Phialocephala subalpina</name>
    <dbReference type="NCBI Taxonomy" id="576137"/>
    <lineage>
        <taxon>Eukaryota</taxon>
        <taxon>Fungi</taxon>
        <taxon>Dikarya</taxon>
        <taxon>Ascomycota</taxon>
        <taxon>Pezizomycotina</taxon>
        <taxon>Leotiomycetes</taxon>
        <taxon>Helotiales</taxon>
        <taxon>Mollisiaceae</taxon>
        <taxon>Phialocephala</taxon>
        <taxon>Phialocephala fortinii species complex</taxon>
    </lineage>
</organism>
<dbReference type="GO" id="GO:0016491">
    <property type="term" value="F:oxidoreductase activity"/>
    <property type="evidence" value="ECO:0007669"/>
    <property type="project" value="UniProtKB-KW"/>
</dbReference>
<accession>A0A1L7XV61</accession>
<reference evidence="6 7" key="1">
    <citation type="submission" date="2016-03" db="EMBL/GenBank/DDBJ databases">
        <authorList>
            <person name="Ploux O."/>
        </authorList>
    </citation>
    <scope>NUCLEOTIDE SEQUENCE [LARGE SCALE GENOMIC DNA]</scope>
    <source>
        <strain evidence="6 7">UAMH 11012</strain>
    </source>
</reference>
<proteinExistence type="predicted"/>
<evidence type="ECO:0000256" key="4">
    <source>
        <dbReference type="ARBA" id="ARBA00023002"/>
    </source>
</evidence>
<evidence type="ECO:0000256" key="1">
    <source>
        <dbReference type="ARBA" id="ARBA00001974"/>
    </source>
</evidence>
<evidence type="ECO:0000256" key="3">
    <source>
        <dbReference type="ARBA" id="ARBA00022827"/>
    </source>
</evidence>
<name>A0A1L7XV61_9HELO</name>
<dbReference type="OrthoDB" id="7777654at2759"/>
<dbReference type="PANTHER" id="PTHR43400">
    <property type="entry name" value="FUMARATE REDUCTASE"/>
    <property type="match status" value="1"/>
</dbReference>